<sequence length="296" mass="33781">MALKMRQDSKLKLTGSRRIRTGGVVKGEVLKKRPKHQQGGNGKGLKSLFIVSVVRGLGLIPVSAMDIVKKCLGIKKMICHETAGRWMKKMGYGWMKKPSGQYVDAWAELDRRTWKWSEENVEILNQALANGRTVVIWFHDESTFVNHYYGWLRSPDSTESARVLFKAGKACQGYVTNNDILKHATTAMDILEKHYPTEEHVLYLPKFHCELNFIEQCWGYAKRLYRPCPVSSSEADLEANLIMALDSVPLAVMRREGGDMGGEEVQGSPNPGLTQFLQNLMLMKRQQQQRRQRRLL</sequence>
<protein>
    <submittedName>
        <fullName evidence="1">Uncharacterized protein</fullName>
    </submittedName>
</protein>
<dbReference type="InterPro" id="IPR036397">
    <property type="entry name" value="RNaseH_sf"/>
</dbReference>
<dbReference type="OrthoDB" id="2416294at2759"/>
<dbReference type="Gene3D" id="3.30.420.10">
    <property type="entry name" value="Ribonuclease H-like superfamily/Ribonuclease H"/>
    <property type="match status" value="1"/>
</dbReference>
<organism evidence="1 2">
    <name type="scientific">Athelia psychrophila</name>
    <dbReference type="NCBI Taxonomy" id="1759441"/>
    <lineage>
        <taxon>Eukaryota</taxon>
        <taxon>Fungi</taxon>
        <taxon>Dikarya</taxon>
        <taxon>Basidiomycota</taxon>
        <taxon>Agaricomycotina</taxon>
        <taxon>Agaricomycetes</taxon>
        <taxon>Agaricomycetidae</taxon>
        <taxon>Atheliales</taxon>
        <taxon>Atheliaceae</taxon>
        <taxon>Athelia</taxon>
    </lineage>
</organism>
<reference evidence="1 2" key="1">
    <citation type="journal article" date="2016" name="Mol. Biol. Evol.">
        <title>Comparative Genomics of Early-Diverging Mushroom-Forming Fungi Provides Insights into the Origins of Lignocellulose Decay Capabilities.</title>
        <authorList>
            <person name="Nagy L.G."/>
            <person name="Riley R."/>
            <person name="Tritt A."/>
            <person name="Adam C."/>
            <person name="Daum C."/>
            <person name="Floudas D."/>
            <person name="Sun H."/>
            <person name="Yadav J.S."/>
            <person name="Pangilinan J."/>
            <person name="Larsson K.H."/>
            <person name="Matsuura K."/>
            <person name="Barry K."/>
            <person name="Labutti K."/>
            <person name="Kuo R."/>
            <person name="Ohm R.A."/>
            <person name="Bhattacharya S.S."/>
            <person name="Shirouzu T."/>
            <person name="Yoshinaga Y."/>
            <person name="Martin F.M."/>
            <person name="Grigoriev I.V."/>
            <person name="Hibbett D.S."/>
        </authorList>
    </citation>
    <scope>NUCLEOTIDE SEQUENCE [LARGE SCALE GENOMIC DNA]</scope>
    <source>
        <strain evidence="1 2">CBS 109695</strain>
    </source>
</reference>
<keyword evidence="2" id="KW-1185">Reference proteome</keyword>
<dbReference type="AlphaFoldDB" id="A0A166GF91"/>
<evidence type="ECO:0000313" key="1">
    <source>
        <dbReference type="EMBL" id="KZP17773.1"/>
    </source>
</evidence>
<dbReference type="Proteomes" id="UP000076532">
    <property type="component" value="Unassembled WGS sequence"/>
</dbReference>
<gene>
    <name evidence="1" type="ORF">FIBSPDRAFT_894013</name>
</gene>
<dbReference type="GO" id="GO:0003676">
    <property type="term" value="F:nucleic acid binding"/>
    <property type="evidence" value="ECO:0007669"/>
    <property type="project" value="InterPro"/>
</dbReference>
<name>A0A166GF91_9AGAM</name>
<evidence type="ECO:0000313" key="2">
    <source>
        <dbReference type="Proteomes" id="UP000076532"/>
    </source>
</evidence>
<dbReference type="EMBL" id="KV417579">
    <property type="protein sequence ID" value="KZP17773.1"/>
    <property type="molecule type" value="Genomic_DNA"/>
</dbReference>
<accession>A0A166GF91</accession>
<proteinExistence type="predicted"/>